<reference evidence="1" key="1">
    <citation type="journal article" date="2020" name="Nature">
        <title>Giant virus diversity and host interactions through global metagenomics.</title>
        <authorList>
            <person name="Schulz F."/>
            <person name="Roux S."/>
            <person name="Paez-Espino D."/>
            <person name="Jungbluth S."/>
            <person name="Walsh D.A."/>
            <person name="Denef V.J."/>
            <person name="McMahon K.D."/>
            <person name="Konstantinidis K.T."/>
            <person name="Eloe-Fadrosh E.A."/>
            <person name="Kyrpides N.C."/>
            <person name="Woyke T."/>
        </authorList>
    </citation>
    <scope>NUCLEOTIDE SEQUENCE</scope>
    <source>
        <strain evidence="1">GVMAG-M-3300023179-103</strain>
    </source>
</reference>
<dbReference type="AlphaFoldDB" id="A0A6C0DZ23"/>
<name>A0A6C0DZ23_9ZZZZ</name>
<protein>
    <submittedName>
        <fullName evidence="1">Uncharacterized protein</fullName>
    </submittedName>
</protein>
<organism evidence="1">
    <name type="scientific">viral metagenome</name>
    <dbReference type="NCBI Taxonomy" id="1070528"/>
    <lineage>
        <taxon>unclassified sequences</taxon>
        <taxon>metagenomes</taxon>
        <taxon>organismal metagenomes</taxon>
    </lineage>
</organism>
<dbReference type="EMBL" id="MN739705">
    <property type="protein sequence ID" value="QHT22146.1"/>
    <property type="molecule type" value="Genomic_DNA"/>
</dbReference>
<sequence>MSQIISYIPPSKRNPIGTCNKKYSQCNRIKISSCTGWIEIGDYYVSVVQLLKCFNILKNTFLNDLMDNMILVSKDDTNNLFYGQVMLPSSITLTPKKQQTKKDYLKLKQYEKICKITKINYKYIDGLISVDYEDKIDKEIAKYPEFTFIGSDYKIVPSQPFHNIFSEQLEFVMGTEQMTDFLQNITFQYYSTYLTIDDLFKIEKIIIIDKLKQIIKNIENFYTDKFKYQIQSKYQINITLNKPKKNRSNQVIFYFTIIEPKFGYSYISITDTFRKPNIYDIISRIENDSFYYFDSLLNPTDDDDCIDSKGILILDNIVKTPKRIDNSSGTYQTLFGTDRTIIKIISNSDVPNKFHTYCSTFYLIVVGEKYFKLSIKIITYDKIKSDVDFACKFITLLSSKLKKLQPDVKYVEANTLANLEIFVKEIDPSTYKIPINIYYDETPLMYNGLLIKIKSANISEPLILTLLWFRELQRIHFQYYSDQDIHKIQKAYLLDMIEEVDHSYKKQFRDFTQNLIRITTYAFFIFSEFKITKDFIRINKYSHNYGPILSERLSLILSDMMRVSKQQEIDKKTLTDFIDYINSESGRVIWYIPPKLTVINYTELNKYLESISGERNIYSISDRDKFKTFTNFYELYEQPDFIHNIRHIINKDQVTDILSLLNKGEVWFAGFHYPNKMYYQVFHTQIITSNKFDSNSYVDKQHGFHNIFSRRFTSIMFLKQQLVSEQTMLLSQTFTFPLSDCLVDDKLKVNKQKLKQELKTDYSLTQFLSDEDIEDILRQNNMV</sequence>
<proteinExistence type="predicted"/>
<evidence type="ECO:0000313" key="1">
    <source>
        <dbReference type="EMBL" id="QHT22146.1"/>
    </source>
</evidence>
<accession>A0A6C0DZ23</accession>